<sequence>MRSFVQQVEVCEICGDYSPSAYDCPYYPRYGNYHYSSYASPQPDFFGLMSNLQIPQHEGNQQFQESTSLEDMMKQLIDNQQQFQRLSEEHRQINFEIAGLKDLETQFIQFNVRLQNMIDEEELCSTQPIFQPEEDVSVNTLKNFEVNEVTQMEDYLSETTKGCEVFQIEPEIVIALDEEGNEMKIDVISDRSEKPQIESEED</sequence>
<comment type="caution">
    <text evidence="2">The sequence shown here is derived from an EMBL/GenBank/DDBJ whole genome shotgun (WGS) entry which is preliminary data.</text>
</comment>
<dbReference type="Proteomes" id="UP001419268">
    <property type="component" value="Unassembled WGS sequence"/>
</dbReference>
<keyword evidence="1" id="KW-0175">Coiled coil</keyword>
<reference evidence="2 3" key="1">
    <citation type="submission" date="2024-01" db="EMBL/GenBank/DDBJ databases">
        <title>Genome assemblies of Stephania.</title>
        <authorList>
            <person name="Yang L."/>
        </authorList>
    </citation>
    <scope>NUCLEOTIDE SEQUENCE [LARGE SCALE GENOMIC DNA]</scope>
    <source>
        <strain evidence="2">JXDWG</strain>
        <tissue evidence="2">Leaf</tissue>
    </source>
</reference>
<evidence type="ECO:0000256" key="1">
    <source>
        <dbReference type="SAM" id="Coils"/>
    </source>
</evidence>
<evidence type="ECO:0000313" key="2">
    <source>
        <dbReference type="EMBL" id="KAK9088681.1"/>
    </source>
</evidence>
<accession>A0AAP0HLF1</accession>
<dbReference type="AlphaFoldDB" id="A0AAP0HLF1"/>
<organism evidence="2 3">
    <name type="scientific">Stephania cephalantha</name>
    <dbReference type="NCBI Taxonomy" id="152367"/>
    <lineage>
        <taxon>Eukaryota</taxon>
        <taxon>Viridiplantae</taxon>
        <taxon>Streptophyta</taxon>
        <taxon>Embryophyta</taxon>
        <taxon>Tracheophyta</taxon>
        <taxon>Spermatophyta</taxon>
        <taxon>Magnoliopsida</taxon>
        <taxon>Ranunculales</taxon>
        <taxon>Menispermaceae</taxon>
        <taxon>Menispermoideae</taxon>
        <taxon>Cissampelideae</taxon>
        <taxon>Stephania</taxon>
    </lineage>
</organism>
<name>A0AAP0HLF1_9MAGN</name>
<evidence type="ECO:0000313" key="3">
    <source>
        <dbReference type="Proteomes" id="UP001419268"/>
    </source>
</evidence>
<keyword evidence="3" id="KW-1185">Reference proteome</keyword>
<proteinExistence type="predicted"/>
<protein>
    <submittedName>
        <fullName evidence="2">Uncharacterized protein</fullName>
    </submittedName>
</protein>
<gene>
    <name evidence="2" type="ORF">Scep_027763</name>
</gene>
<dbReference type="EMBL" id="JBBNAG010000012">
    <property type="protein sequence ID" value="KAK9088681.1"/>
    <property type="molecule type" value="Genomic_DNA"/>
</dbReference>
<feature type="coiled-coil region" evidence="1">
    <location>
        <begin position="69"/>
        <end position="120"/>
    </location>
</feature>